<keyword evidence="3" id="KW-1185">Reference proteome</keyword>
<keyword evidence="1" id="KW-1133">Transmembrane helix</keyword>
<keyword evidence="1" id="KW-0472">Membrane</keyword>
<dbReference type="AlphaFoldDB" id="A0A1M6D062"/>
<reference evidence="2 3" key="1">
    <citation type="submission" date="2016-11" db="EMBL/GenBank/DDBJ databases">
        <authorList>
            <person name="Jaros S."/>
            <person name="Januszkiewicz K."/>
            <person name="Wedrychowicz H."/>
        </authorList>
    </citation>
    <scope>NUCLEOTIDE SEQUENCE [LARGE SCALE GENOMIC DNA]</scope>
    <source>
        <strain evidence="2 3">DSM 21425</strain>
    </source>
</reference>
<feature type="transmembrane region" description="Helical" evidence="1">
    <location>
        <begin position="41"/>
        <end position="57"/>
    </location>
</feature>
<accession>A0A1M6D062</accession>
<dbReference type="STRING" id="579105.SAMN04488096_103237"/>
<protein>
    <submittedName>
        <fullName evidence="2">Uncharacterized protein</fullName>
    </submittedName>
</protein>
<name>A0A1M6D062_9FLAO</name>
<organism evidence="2 3">
    <name type="scientific">Mesonia phycicola</name>
    <dbReference type="NCBI Taxonomy" id="579105"/>
    <lineage>
        <taxon>Bacteria</taxon>
        <taxon>Pseudomonadati</taxon>
        <taxon>Bacteroidota</taxon>
        <taxon>Flavobacteriia</taxon>
        <taxon>Flavobacteriales</taxon>
        <taxon>Flavobacteriaceae</taxon>
        <taxon>Mesonia</taxon>
    </lineage>
</organism>
<keyword evidence="1" id="KW-0812">Transmembrane</keyword>
<dbReference type="RefSeq" id="WP_159432700.1">
    <property type="nucleotide sequence ID" value="NZ_FQYY01000003.1"/>
</dbReference>
<evidence type="ECO:0000313" key="3">
    <source>
        <dbReference type="Proteomes" id="UP000184225"/>
    </source>
</evidence>
<dbReference type="EMBL" id="FQYY01000003">
    <property type="protein sequence ID" value="SHI66589.1"/>
    <property type="molecule type" value="Genomic_DNA"/>
</dbReference>
<gene>
    <name evidence="2" type="ORF">SAMN04488096_103237</name>
</gene>
<evidence type="ECO:0000256" key="1">
    <source>
        <dbReference type="SAM" id="Phobius"/>
    </source>
</evidence>
<sequence length="58" mass="6558">MIEKVIILLAAIAIVVSSIYDNRKIYKESNRKDFKNISNRNILRVILLAIAAVCSILL</sequence>
<dbReference type="Proteomes" id="UP000184225">
    <property type="component" value="Unassembled WGS sequence"/>
</dbReference>
<proteinExistence type="predicted"/>
<evidence type="ECO:0000313" key="2">
    <source>
        <dbReference type="EMBL" id="SHI66589.1"/>
    </source>
</evidence>